<dbReference type="AlphaFoldDB" id="A0A1Z5HTN2"/>
<comment type="similarity">
    <text evidence="1">Belongs to the peptidase S58 family.</text>
</comment>
<evidence type="ECO:0000313" key="3">
    <source>
        <dbReference type="Proteomes" id="UP000197032"/>
    </source>
</evidence>
<dbReference type="Proteomes" id="UP000197032">
    <property type="component" value="Unassembled WGS sequence"/>
</dbReference>
<dbReference type="InterPro" id="IPR016117">
    <property type="entry name" value="ArgJ-like_dom_sf"/>
</dbReference>
<dbReference type="PANTHER" id="PTHR36512">
    <property type="entry name" value="D-AMINOPEPTIDASE"/>
    <property type="match status" value="1"/>
</dbReference>
<evidence type="ECO:0000256" key="1">
    <source>
        <dbReference type="ARBA" id="ARBA00007068"/>
    </source>
</evidence>
<sequence>MYRNITDIPGIKVGHATDEAALTGCTVVLMETGATAGADIRGSAPGTRETDLLQTGRLVNRIHGIVLTGGSAFGLDAAGGVMRYLEERGIGFDTGVARVPIVPAAVLFDLHIGDPKVRPDWEMGYRACLDAKEGPLPEGNVGAGTGATVGKLMGIQWATKAGIGNWSERVGSELIIGALVAVNALGEVIDENGQILAGLRQPEGSPFVSTLEKMKEYQSRGFTFSNTTLAVVATNARLSKEEVNKVAQMAHNGLARSIRPVHTMYDGDTVFAVSLGEVEADVSLVGSMAAEVLAKAVRRAVLCAQSAGGVPAASELKT</sequence>
<comment type="caution">
    <text evidence="2">The sequence shown here is derived from an EMBL/GenBank/DDBJ whole genome shotgun (WGS) entry which is preliminary data.</text>
</comment>
<dbReference type="InterPro" id="IPR005321">
    <property type="entry name" value="Peptidase_S58_DmpA"/>
</dbReference>
<dbReference type="GO" id="GO:0004177">
    <property type="term" value="F:aminopeptidase activity"/>
    <property type="evidence" value="ECO:0007669"/>
    <property type="project" value="TreeGrafter"/>
</dbReference>
<dbReference type="EMBL" id="BDGJ01000105">
    <property type="protein sequence ID" value="GAW92884.1"/>
    <property type="molecule type" value="Genomic_DNA"/>
</dbReference>
<reference evidence="3" key="1">
    <citation type="journal article" date="2017" name="Appl. Environ. Microbiol.">
        <title>Genomic analysis of Calderihabitans maritimus KKC1, a thermophilic hydrogenogenic carboxydotrophic bacterium isolated from marine sediment.</title>
        <authorList>
            <person name="Omae K."/>
            <person name="Yoneda Y."/>
            <person name="Fukuyama Y."/>
            <person name="Yoshida T."/>
            <person name="Sako Y."/>
        </authorList>
    </citation>
    <scope>NUCLEOTIDE SEQUENCE [LARGE SCALE GENOMIC DNA]</scope>
    <source>
        <strain evidence="3">KKC1</strain>
    </source>
</reference>
<organism evidence="2 3">
    <name type="scientific">Calderihabitans maritimus</name>
    <dbReference type="NCBI Taxonomy" id="1246530"/>
    <lineage>
        <taxon>Bacteria</taxon>
        <taxon>Bacillati</taxon>
        <taxon>Bacillota</taxon>
        <taxon>Clostridia</taxon>
        <taxon>Neomoorellales</taxon>
        <taxon>Calderihabitantaceae</taxon>
        <taxon>Calderihabitans</taxon>
    </lineage>
</organism>
<accession>A0A1Z5HTN2</accession>
<name>A0A1Z5HTN2_9FIRM</name>
<proteinExistence type="inferred from homology"/>
<dbReference type="SUPFAM" id="SSF56266">
    <property type="entry name" value="DmpA/ArgJ-like"/>
    <property type="match status" value="1"/>
</dbReference>
<dbReference type="Gene3D" id="3.60.70.12">
    <property type="entry name" value="L-amino peptidase D-ALA esterase/amidase"/>
    <property type="match status" value="1"/>
</dbReference>
<keyword evidence="3" id="KW-1185">Reference proteome</keyword>
<dbReference type="Pfam" id="PF03576">
    <property type="entry name" value="Peptidase_S58"/>
    <property type="match status" value="1"/>
</dbReference>
<gene>
    <name evidence="2" type="ORF">KKC1_20310</name>
</gene>
<dbReference type="OrthoDB" id="9770388at2"/>
<evidence type="ECO:0000313" key="2">
    <source>
        <dbReference type="EMBL" id="GAW92884.1"/>
    </source>
</evidence>
<protein>
    <submittedName>
        <fullName evidence="2">Peptidase S58 family protein</fullName>
    </submittedName>
</protein>
<dbReference type="PANTHER" id="PTHR36512:SF3">
    <property type="entry name" value="BLR5678 PROTEIN"/>
    <property type="match status" value="1"/>
</dbReference>
<dbReference type="CDD" id="cd02252">
    <property type="entry name" value="nylC_like"/>
    <property type="match status" value="1"/>
</dbReference>
<dbReference type="RefSeq" id="WP_088554144.1">
    <property type="nucleotide sequence ID" value="NZ_BDGJ01000105.1"/>
</dbReference>